<dbReference type="InterPro" id="IPR007714">
    <property type="entry name" value="CFA20_dom"/>
</dbReference>
<proteinExistence type="predicted"/>
<organism evidence="2 3">
    <name type="scientific">Araneus ventricosus</name>
    <name type="common">Orbweaver spider</name>
    <name type="synonym">Epeira ventricosa</name>
    <dbReference type="NCBI Taxonomy" id="182803"/>
    <lineage>
        <taxon>Eukaryota</taxon>
        <taxon>Metazoa</taxon>
        <taxon>Ecdysozoa</taxon>
        <taxon>Arthropoda</taxon>
        <taxon>Chelicerata</taxon>
        <taxon>Arachnida</taxon>
        <taxon>Araneae</taxon>
        <taxon>Araneomorphae</taxon>
        <taxon>Entelegynae</taxon>
        <taxon>Araneoidea</taxon>
        <taxon>Araneidae</taxon>
        <taxon>Araneus</taxon>
    </lineage>
</organism>
<dbReference type="Proteomes" id="UP000499080">
    <property type="component" value="Unassembled WGS sequence"/>
</dbReference>
<gene>
    <name evidence="2" type="primary">CFAP20_1</name>
    <name evidence="2" type="ORF">AVEN_97591_1</name>
</gene>
<evidence type="ECO:0000313" key="2">
    <source>
        <dbReference type="EMBL" id="GBM36230.1"/>
    </source>
</evidence>
<dbReference type="InterPro" id="IPR040441">
    <property type="entry name" value="CFA20/CFAP20DC"/>
</dbReference>
<comment type="caution">
    <text evidence="2">The sequence shown here is derived from an EMBL/GenBank/DDBJ whole genome shotgun (WGS) entry which is preliminary data.</text>
</comment>
<feature type="domain" description="CFA20" evidence="1">
    <location>
        <begin position="1"/>
        <end position="183"/>
    </location>
</feature>
<keyword evidence="2" id="KW-0966">Cell projection</keyword>
<dbReference type="EMBL" id="BGPR01000806">
    <property type="protein sequence ID" value="GBM36230.1"/>
    <property type="molecule type" value="Genomic_DNA"/>
</dbReference>
<dbReference type="AlphaFoldDB" id="A0A4Y2F3W8"/>
<name>A0A4Y2F3W8_ARAVE</name>
<dbReference type="PANTHER" id="PTHR12458">
    <property type="entry name" value="ORF PROTEIN"/>
    <property type="match status" value="1"/>
</dbReference>
<dbReference type="Pfam" id="PF05018">
    <property type="entry name" value="CFA20_dom"/>
    <property type="match status" value="1"/>
</dbReference>
<keyword evidence="2" id="KW-0969">Cilium</keyword>
<accession>A0A4Y2F3W8</accession>
<sequence>MFRNKLQSGLVTLLCGSGLNPLMTWGVHGKGCIKRITDKEIQTLVIEITAVQFCTTWISLPRDPKNVIGLRLPYLTMNIKNLKLNFCFEIEILDSKMTKRRFRLSNAQTSQTLNPLLCHIPLSLDEGWNNIQLDLFHFTRSAYNTDYVELQRIEIYANCRIRRLYLSDRWYKEEELPESYKMKIPTKETKSRLARY</sequence>
<keyword evidence="2" id="KW-0282">Flagellum</keyword>
<dbReference type="OrthoDB" id="7486196at2759"/>
<evidence type="ECO:0000313" key="3">
    <source>
        <dbReference type="Proteomes" id="UP000499080"/>
    </source>
</evidence>
<evidence type="ECO:0000259" key="1">
    <source>
        <dbReference type="Pfam" id="PF05018"/>
    </source>
</evidence>
<protein>
    <submittedName>
        <fullName evidence="2">Cilia-and flagella-associated protein 20</fullName>
    </submittedName>
</protein>
<keyword evidence="3" id="KW-1185">Reference proteome</keyword>
<reference evidence="2 3" key="1">
    <citation type="journal article" date="2019" name="Sci. Rep.">
        <title>Orb-weaving spider Araneus ventricosus genome elucidates the spidroin gene catalogue.</title>
        <authorList>
            <person name="Kono N."/>
            <person name="Nakamura H."/>
            <person name="Ohtoshi R."/>
            <person name="Moran D.A.P."/>
            <person name="Shinohara A."/>
            <person name="Yoshida Y."/>
            <person name="Fujiwara M."/>
            <person name="Mori M."/>
            <person name="Tomita M."/>
            <person name="Arakawa K."/>
        </authorList>
    </citation>
    <scope>NUCLEOTIDE SEQUENCE [LARGE SCALE GENOMIC DNA]</scope>
</reference>